<dbReference type="Proteomes" id="UP000242146">
    <property type="component" value="Unassembled WGS sequence"/>
</dbReference>
<dbReference type="GO" id="GO:0005829">
    <property type="term" value="C:cytosol"/>
    <property type="evidence" value="ECO:0007669"/>
    <property type="project" value="TreeGrafter"/>
</dbReference>
<keyword evidence="2" id="KW-1185">Reference proteome</keyword>
<protein>
    <recommendedName>
        <fullName evidence="3">S-adenosyl-L-methionine-dependent methyltransferase</fullName>
    </recommendedName>
</protein>
<dbReference type="AlphaFoldDB" id="A0A1X2GZA7"/>
<dbReference type="Pfam" id="PF10294">
    <property type="entry name" value="Methyltransf_16"/>
    <property type="match status" value="1"/>
</dbReference>
<evidence type="ECO:0008006" key="3">
    <source>
        <dbReference type="Google" id="ProtNLM"/>
    </source>
</evidence>
<comment type="caution">
    <text evidence="1">The sequence shown here is derived from an EMBL/GenBank/DDBJ whole genome shotgun (WGS) entry which is preliminary data.</text>
</comment>
<organism evidence="1 2">
    <name type="scientific">Hesseltinella vesiculosa</name>
    <dbReference type="NCBI Taxonomy" id="101127"/>
    <lineage>
        <taxon>Eukaryota</taxon>
        <taxon>Fungi</taxon>
        <taxon>Fungi incertae sedis</taxon>
        <taxon>Mucoromycota</taxon>
        <taxon>Mucoromycotina</taxon>
        <taxon>Mucoromycetes</taxon>
        <taxon>Mucorales</taxon>
        <taxon>Cunninghamellaceae</taxon>
        <taxon>Hesseltinella</taxon>
    </lineage>
</organism>
<accession>A0A1X2GZA7</accession>
<dbReference type="InterPro" id="IPR029063">
    <property type="entry name" value="SAM-dependent_MTases_sf"/>
</dbReference>
<dbReference type="InterPro" id="IPR019410">
    <property type="entry name" value="Methyltransf_16"/>
</dbReference>
<proteinExistence type="predicted"/>
<gene>
    <name evidence="1" type="ORF">DM01DRAFT_1379570</name>
</gene>
<dbReference type="SUPFAM" id="SSF53335">
    <property type="entry name" value="S-adenosyl-L-methionine-dependent methyltransferases"/>
    <property type="match status" value="1"/>
</dbReference>
<name>A0A1X2GZA7_9FUNG</name>
<dbReference type="OrthoDB" id="413520at2759"/>
<sequence>MDDHDFVVGNRPQGLNVQASHGPPAGISVGHAMSLKQDVVQLGLAGKVWESAYILQSYFSSQQHNALEPSQPIPVDYYAGMDANATSSRRYRVLELGSGVGYGGLALANELNQHCQVYLTDLEPVVPTMSENAKAHLANDGLHAEVVCTRLHWGNKADAARVLDDGPIDLVLISDCVYFVELFSILMDTLLEVCSEQTKVVIGYKCRSLEKEVGFWDYHFGRHFDYEPVLNKDGSFFGYEQDCYVFVGQRRPADQVRPTADDRFALTMLNNMGMDIFD</sequence>
<dbReference type="Gene3D" id="3.40.50.150">
    <property type="entry name" value="Vaccinia Virus protein VP39"/>
    <property type="match status" value="1"/>
</dbReference>
<evidence type="ECO:0000313" key="2">
    <source>
        <dbReference type="Proteomes" id="UP000242146"/>
    </source>
</evidence>
<dbReference type="STRING" id="101127.A0A1X2GZA7"/>
<dbReference type="GO" id="GO:0032991">
    <property type="term" value="C:protein-containing complex"/>
    <property type="evidence" value="ECO:0007669"/>
    <property type="project" value="TreeGrafter"/>
</dbReference>
<evidence type="ECO:0000313" key="1">
    <source>
        <dbReference type="EMBL" id="ORX63004.1"/>
    </source>
</evidence>
<dbReference type="PANTHER" id="PTHR14614">
    <property type="entry name" value="HEPATOCELLULAR CARCINOMA-ASSOCIATED ANTIGEN"/>
    <property type="match status" value="1"/>
</dbReference>
<dbReference type="PANTHER" id="PTHR14614:SF161">
    <property type="match status" value="1"/>
</dbReference>
<dbReference type="EMBL" id="MCGT01000001">
    <property type="protein sequence ID" value="ORX63004.1"/>
    <property type="molecule type" value="Genomic_DNA"/>
</dbReference>
<reference evidence="1 2" key="1">
    <citation type="submission" date="2016-07" db="EMBL/GenBank/DDBJ databases">
        <title>Pervasive Adenine N6-methylation of Active Genes in Fungi.</title>
        <authorList>
            <consortium name="DOE Joint Genome Institute"/>
            <person name="Mondo S.J."/>
            <person name="Dannebaum R.O."/>
            <person name="Kuo R.C."/>
            <person name="Labutti K."/>
            <person name="Haridas S."/>
            <person name="Kuo A."/>
            <person name="Salamov A."/>
            <person name="Ahrendt S.R."/>
            <person name="Lipzen A."/>
            <person name="Sullivan W."/>
            <person name="Andreopoulos W.B."/>
            <person name="Clum A."/>
            <person name="Lindquist E."/>
            <person name="Daum C."/>
            <person name="Ramamoorthy G.K."/>
            <person name="Gryganskyi A."/>
            <person name="Culley D."/>
            <person name="Magnuson J.K."/>
            <person name="James T.Y."/>
            <person name="O'Malley M.A."/>
            <person name="Stajich J.E."/>
            <person name="Spatafora J.W."/>
            <person name="Visel A."/>
            <person name="Grigoriev I.V."/>
        </authorList>
    </citation>
    <scope>NUCLEOTIDE SEQUENCE [LARGE SCALE GENOMIC DNA]</scope>
    <source>
        <strain evidence="1 2">NRRL 3301</strain>
    </source>
</reference>